<evidence type="ECO:0000313" key="2">
    <source>
        <dbReference type="Proteomes" id="UP000011910"/>
    </source>
</evidence>
<dbReference type="InterPro" id="IPR026950">
    <property type="entry name" value="Caps_assemb_Wzi"/>
</dbReference>
<keyword evidence="2" id="KW-1185">Reference proteome</keyword>
<dbReference type="Pfam" id="PF14052">
    <property type="entry name" value="Caps_assemb_Wzi"/>
    <property type="match status" value="1"/>
</dbReference>
<sequence>MVLSDYGPAFPYLKLQTQVWRFSYTNIFAQLRGEIPSSPSGTPGSTDYPKKFFAMHHLSLNITDNLNVGLFEAVMSGDENSNGIEADYFNPVIFYRAIEQYGGSNDNALVGLDAKWNLFKRVQLYGQFVLDEFLLSAYQQGNGWWGNKWASQLGGKYINVFGLPNLDAQLEWNRARPFMYTHQSNYTSYTHYGQPLAHPLGANFDEKLVRLIYQPLPRLQLQGTAITATYGTDPEGENWGGDIFEPYTTRTLDTGNQIGQGLSNKLLLGEVQASYMLAHRLWLEGSYTLRRRQLEGQANQTTKLLELGLRWNIARPTNLYF</sequence>
<dbReference type="Proteomes" id="UP000011910">
    <property type="component" value="Unassembled WGS sequence"/>
</dbReference>
<evidence type="ECO:0008006" key="3">
    <source>
        <dbReference type="Google" id="ProtNLM"/>
    </source>
</evidence>
<protein>
    <recommendedName>
        <fullName evidence="3">Alginate export domain-containing protein</fullName>
    </recommendedName>
</protein>
<dbReference type="eggNOG" id="ENOG502Z8DB">
    <property type="taxonomic scope" value="Bacteria"/>
</dbReference>
<evidence type="ECO:0000313" key="1">
    <source>
        <dbReference type="EMBL" id="EMR00685.1"/>
    </source>
</evidence>
<name>M7NFU1_9BACT</name>
<dbReference type="PATRIC" id="fig|1279009.4.peg.4216"/>
<gene>
    <name evidence="1" type="ORF">ADICEAN_04191</name>
</gene>
<dbReference type="InterPro" id="IPR038636">
    <property type="entry name" value="Wzi_sf"/>
</dbReference>
<comment type="caution">
    <text evidence="1">The sequence shown here is derived from an EMBL/GenBank/DDBJ whole genome shotgun (WGS) entry which is preliminary data.</text>
</comment>
<organism evidence="1 2">
    <name type="scientific">Cesiribacter andamanensis AMV16</name>
    <dbReference type="NCBI Taxonomy" id="1279009"/>
    <lineage>
        <taxon>Bacteria</taxon>
        <taxon>Pseudomonadati</taxon>
        <taxon>Bacteroidota</taxon>
        <taxon>Cytophagia</taxon>
        <taxon>Cytophagales</taxon>
        <taxon>Cesiribacteraceae</taxon>
        <taxon>Cesiribacter</taxon>
    </lineage>
</organism>
<dbReference type="Gene3D" id="2.40.160.130">
    <property type="entry name" value="Capsule assembly protein Wzi"/>
    <property type="match status" value="1"/>
</dbReference>
<dbReference type="EMBL" id="AODQ01000209">
    <property type="protein sequence ID" value="EMR00685.1"/>
    <property type="molecule type" value="Genomic_DNA"/>
</dbReference>
<reference evidence="1 2" key="1">
    <citation type="journal article" date="2013" name="Genome Announc.">
        <title>Draft Genome Sequence of Cesiribacter andamanensis Strain AMV16T, Isolated from a Soil Sample from a Mud Volcano in the Andaman Islands, India.</title>
        <authorList>
            <person name="Shivaji S."/>
            <person name="Ara S."/>
            <person name="Begum Z."/>
            <person name="Srinivas T.N."/>
            <person name="Singh A."/>
            <person name="Kumar Pinnaka A."/>
        </authorList>
    </citation>
    <scope>NUCLEOTIDE SEQUENCE [LARGE SCALE GENOMIC DNA]</scope>
    <source>
        <strain evidence="1 2">AMV16</strain>
    </source>
</reference>
<accession>M7NFU1</accession>
<proteinExistence type="predicted"/>
<dbReference type="STRING" id="1279009.ADICEAN_04191"/>
<dbReference type="AlphaFoldDB" id="M7NFU1"/>